<gene>
    <name evidence="3" type="ORF">HF394_12725</name>
</gene>
<dbReference type="SUPFAM" id="SSF54680">
    <property type="entry name" value="Pyrimidine nucleoside phosphorylase C-terminal domain"/>
    <property type="match status" value="1"/>
</dbReference>
<keyword evidence="2" id="KW-0812">Transmembrane</keyword>
<keyword evidence="2" id="KW-1133">Transmembrane helix</keyword>
<reference evidence="3 4" key="1">
    <citation type="submission" date="2020-04" db="EMBL/GenBank/DDBJ databases">
        <authorList>
            <person name="Pajer P."/>
            <person name="Broz P."/>
        </authorList>
    </citation>
    <scope>NUCLEOTIDE SEQUENCE [LARGE SCALE GENOMIC DNA]</scope>
    <source>
        <strain evidence="4">NRL-ATB46093</strain>
    </source>
</reference>
<keyword evidence="4" id="KW-1185">Reference proteome</keyword>
<evidence type="ECO:0000313" key="4">
    <source>
        <dbReference type="Proteomes" id="UP000509222"/>
    </source>
</evidence>
<keyword evidence="1" id="KW-0808">Transferase</keyword>
<feature type="transmembrane region" description="Helical" evidence="2">
    <location>
        <begin position="59"/>
        <end position="85"/>
    </location>
</feature>
<dbReference type="GO" id="GO:0016763">
    <property type="term" value="F:pentosyltransferase activity"/>
    <property type="evidence" value="ECO:0007669"/>
    <property type="project" value="InterPro"/>
</dbReference>
<reference evidence="4" key="2">
    <citation type="submission" date="2020-06" db="EMBL/GenBank/DDBJ databases">
        <title>Isolation of Planomicrobium glaciei.</title>
        <authorList>
            <person name="Malisova L."/>
            <person name="Safrankova R."/>
            <person name="Jakubu V."/>
            <person name="Spanelova P."/>
        </authorList>
    </citation>
    <scope>NUCLEOTIDE SEQUENCE [LARGE SCALE GENOMIC DNA]</scope>
    <source>
        <strain evidence="4">NRL-ATB46093</strain>
    </source>
</reference>
<evidence type="ECO:0000313" key="3">
    <source>
        <dbReference type="EMBL" id="QKX51368.1"/>
    </source>
</evidence>
<organism evidence="3 4">
    <name type="scientific">Planococcus glaciei</name>
    <dbReference type="NCBI Taxonomy" id="459472"/>
    <lineage>
        <taxon>Bacteria</taxon>
        <taxon>Bacillati</taxon>
        <taxon>Bacillota</taxon>
        <taxon>Bacilli</taxon>
        <taxon>Bacillales</taxon>
        <taxon>Caryophanaceae</taxon>
        <taxon>Planococcus</taxon>
    </lineage>
</organism>
<accession>A0A7H8QBG2</accession>
<feature type="transmembrane region" description="Helical" evidence="2">
    <location>
        <begin position="12"/>
        <end position="38"/>
    </location>
</feature>
<dbReference type="Pfam" id="PF10011">
    <property type="entry name" value="DUF2254"/>
    <property type="match status" value="1"/>
</dbReference>
<keyword evidence="2" id="KW-0472">Membrane</keyword>
<dbReference type="AlphaFoldDB" id="A0A7H8QBG2"/>
<feature type="transmembrane region" description="Helical" evidence="2">
    <location>
        <begin position="133"/>
        <end position="154"/>
    </location>
</feature>
<dbReference type="InterPro" id="IPR018723">
    <property type="entry name" value="DUF2254_membrane"/>
</dbReference>
<evidence type="ECO:0000256" key="1">
    <source>
        <dbReference type="ARBA" id="ARBA00022679"/>
    </source>
</evidence>
<name>A0A7H8QBG2_9BACL</name>
<dbReference type="EMBL" id="CP051177">
    <property type="protein sequence ID" value="QKX51368.1"/>
    <property type="molecule type" value="Genomic_DNA"/>
</dbReference>
<dbReference type="InterPro" id="IPR036566">
    <property type="entry name" value="PYNP-like_C_sf"/>
</dbReference>
<proteinExistence type="predicted"/>
<evidence type="ECO:0000256" key="2">
    <source>
        <dbReference type="SAM" id="Phobius"/>
    </source>
</evidence>
<sequence length="431" mass="48971">MKPVSYVLKEKIWIIPAVYSVAAILLSLATFYADLYLVERFIDRIPSIFLTKVAEGQTILGILTAAMLTMTTFTFSTVLVVLTMYTSQFSPRAPENFIQSATTRHVLGIFVGGFIFNMLSLLYMQEDVFDHEVLSTTAGILIVFFCIATFAYYIHFVASNVQVSTLTNKLTADAEQVIAQYLDLYEQKHVSEENWQPRNPEETVKATRAGYIQFIDLSRLMELAEENDGAIEVIVKIGDYVYEGKPVFHLYSEQKMDLPFTDYITIGDERTADQDLGYAIQKITEVAVRATSPGRQDPNTAKDILIRLGHLLGEMSHLKTDGLVLTDERGQNRLLYRFESYSDILYKTFYQISYHSKKDVSVHSSMTDALIVTAALAPELRYDTIWKIQLYLLEAINDGELKTLDRDFLQKKVDELADITGHESVLLQKMN</sequence>
<dbReference type="Proteomes" id="UP000509222">
    <property type="component" value="Chromosome"/>
</dbReference>
<feature type="transmembrane region" description="Helical" evidence="2">
    <location>
        <begin position="105"/>
        <end position="124"/>
    </location>
</feature>
<protein>
    <submittedName>
        <fullName evidence="3">DUF2254 domain-containing protein</fullName>
    </submittedName>
</protein>
<dbReference type="RefSeq" id="WP_036807894.1">
    <property type="nucleotide sequence ID" value="NZ_CP051177.1"/>
</dbReference>
<dbReference type="GO" id="GO:0006213">
    <property type="term" value="P:pyrimidine nucleoside metabolic process"/>
    <property type="evidence" value="ECO:0007669"/>
    <property type="project" value="InterPro"/>
</dbReference>